<keyword evidence="4" id="KW-1185">Reference proteome</keyword>
<dbReference type="Proteomes" id="UP001449657">
    <property type="component" value="Chromosome"/>
</dbReference>
<accession>A0ABZ2Z7L4</accession>
<feature type="region of interest" description="Disordered" evidence="1">
    <location>
        <begin position="1"/>
        <end position="27"/>
    </location>
</feature>
<dbReference type="InterPro" id="IPR013785">
    <property type="entry name" value="Aldolase_TIM"/>
</dbReference>
<dbReference type="RefSeq" id="WP_341842159.1">
    <property type="nucleotide sequence ID" value="NZ_CP149792.1"/>
</dbReference>
<organism evidence="3 4">
    <name type="scientific">Chitinophaga caseinilytica</name>
    <dbReference type="NCBI Taxonomy" id="2267521"/>
    <lineage>
        <taxon>Bacteria</taxon>
        <taxon>Pseudomonadati</taxon>
        <taxon>Bacteroidota</taxon>
        <taxon>Chitinophagia</taxon>
        <taxon>Chitinophagales</taxon>
        <taxon>Chitinophagaceae</taxon>
        <taxon>Chitinophaga</taxon>
    </lineage>
</organism>
<evidence type="ECO:0000256" key="1">
    <source>
        <dbReference type="SAM" id="MobiDB-lite"/>
    </source>
</evidence>
<protein>
    <submittedName>
        <fullName evidence="3">Thiamine phosphate synthase</fullName>
    </submittedName>
</protein>
<evidence type="ECO:0000313" key="4">
    <source>
        <dbReference type="Proteomes" id="UP001449657"/>
    </source>
</evidence>
<evidence type="ECO:0000259" key="2">
    <source>
        <dbReference type="Pfam" id="PF02581"/>
    </source>
</evidence>
<dbReference type="CDD" id="cd00564">
    <property type="entry name" value="TMP_TenI"/>
    <property type="match status" value="1"/>
</dbReference>
<dbReference type="InterPro" id="IPR036206">
    <property type="entry name" value="ThiamineP_synth_sf"/>
</dbReference>
<proteinExistence type="predicted"/>
<gene>
    <name evidence="3" type="ORF">WJU22_04970</name>
</gene>
<dbReference type="SUPFAM" id="SSF51391">
    <property type="entry name" value="Thiamin phosphate synthase"/>
    <property type="match status" value="1"/>
</dbReference>
<dbReference type="EMBL" id="CP150096">
    <property type="protein sequence ID" value="WZN47525.1"/>
    <property type="molecule type" value="Genomic_DNA"/>
</dbReference>
<feature type="domain" description="Thiamine phosphate synthase/TenI" evidence="2">
    <location>
        <begin position="29"/>
        <end position="182"/>
    </location>
</feature>
<name>A0ABZ2Z7L4_9BACT</name>
<dbReference type="InterPro" id="IPR022998">
    <property type="entry name" value="ThiamineP_synth_TenI"/>
</dbReference>
<sequence>MPEHQVAPRHQEGRTPPFPESPGQMPSEHEVIQSAFEAGLETLLLRKPGWNESDYGKWLERLPSQYHAKVIVATFPSLVETFMLKGVHLSEEARAKTAPYEIRKLREAGKWVSTSIHHDSTDMSGFDFVLMGPVFDSISKPGYNARPYQSIPPNAIAIGGMHAGNVAEARAKGFCGAAVLGAAWKEPHRMGEIISTLITAWPSSKNSIHPFKPHSPCHTP</sequence>
<dbReference type="Gene3D" id="3.20.20.70">
    <property type="entry name" value="Aldolase class I"/>
    <property type="match status" value="1"/>
</dbReference>
<dbReference type="Pfam" id="PF02581">
    <property type="entry name" value="TMP-TENI"/>
    <property type="match status" value="1"/>
</dbReference>
<reference evidence="3 4" key="1">
    <citation type="submission" date="2024-03" db="EMBL/GenBank/DDBJ databases">
        <title>Chitinophaga caseinilytica sp. nov., a casein hydrolysing bacterium isolated from forest soil.</title>
        <authorList>
            <person name="Lee D.S."/>
            <person name="Han D.M."/>
            <person name="Baek J.H."/>
            <person name="Choi D.G."/>
            <person name="Jeon J.H."/>
            <person name="Jeon C.O."/>
        </authorList>
    </citation>
    <scope>NUCLEOTIDE SEQUENCE [LARGE SCALE GENOMIC DNA]</scope>
    <source>
        <strain evidence="3 4">KACC 19118</strain>
    </source>
</reference>
<evidence type="ECO:0000313" key="3">
    <source>
        <dbReference type="EMBL" id="WZN47525.1"/>
    </source>
</evidence>